<proteinExistence type="predicted"/>
<dbReference type="GO" id="GO:0042797">
    <property type="term" value="P:tRNA transcription by RNA polymerase III"/>
    <property type="evidence" value="ECO:0007669"/>
    <property type="project" value="TreeGrafter"/>
</dbReference>
<dbReference type="PANTHER" id="PTHR12069">
    <property type="entry name" value="DNA-DIRECTED RNA POLYMERASES III 80 KDA POLYPEPTIDE RNA POLYMERASE III SUBUNIT 5"/>
    <property type="match status" value="1"/>
</dbReference>
<evidence type="ECO:0000256" key="1">
    <source>
        <dbReference type="SAM" id="MobiDB-lite"/>
    </source>
</evidence>
<accession>A0AA36FYA5</accession>
<keyword evidence="3" id="KW-1185">Reference proteome</keyword>
<feature type="non-terminal residue" evidence="2">
    <location>
        <position position="477"/>
    </location>
</feature>
<reference evidence="2" key="1">
    <citation type="submission" date="2023-06" db="EMBL/GenBank/DDBJ databases">
        <authorList>
            <person name="Delattre M."/>
        </authorList>
    </citation>
    <scope>NUCLEOTIDE SEQUENCE</scope>
    <source>
        <strain evidence="2">AF72</strain>
    </source>
</reference>
<dbReference type="EMBL" id="CATQJA010002603">
    <property type="protein sequence ID" value="CAJ0572668.1"/>
    <property type="molecule type" value="Genomic_DNA"/>
</dbReference>
<evidence type="ECO:0008006" key="4">
    <source>
        <dbReference type="Google" id="ProtNLM"/>
    </source>
</evidence>
<name>A0AA36FYA5_9BILA</name>
<organism evidence="2 3">
    <name type="scientific">Mesorhabditis spiculigera</name>
    <dbReference type="NCBI Taxonomy" id="96644"/>
    <lineage>
        <taxon>Eukaryota</taxon>
        <taxon>Metazoa</taxon>
        <taxon>Ecdysozoa</taxon>
        <taxon>Nematoda</taxon>
        <taxon>Chromadorea</taxon>
        <taxon>Rhabditida</taxon>
        <taxon>Rhabditina</taxon>
        <taxon>Rhabditomorpha</taxon>
        <taxon>Rhabditoidea</taxon>
        <taxon>Rhabditidae</taxon>
        <taxon>Mesorhabditinae</taxon>
        <taxon>Mesorhabditis</taxon>
    </lineage>
</organism>
<feature type="region of interest" description="Disordered" evidence="1">
    <location>
        <begin position="1"/>
        <end position="29"/>
    </location>
</feature>
<dbReference type="AlphaFoldDB" id="A0AA36FYA5"/>
<evidence type="ECO:0000313" key="3">
    <source>
        <dbReference type="Proteomes" id="UP001177023"/>
    </source>
</evidence>
<comment type="caution">
    <text evidence="2">The sequence shown here is derived from an EMBL/GenBank/DDBJ whole genome shotgun (WGS) entry which is preliminary data.</text>
</comment>
<feature type="compositionally biased region" description="Acidic residues" evidence="1">
    <location>
        <begin position="176"/>
        <end position="188"/>
    </location>
</feature>
<sequence>MSDDDDMPMAPRRNATYRQHPLADDDEDEGQAIRLPVYVSSETFRTKLYAVSYPQRKKELFTKALRSNCRFKRNVSLLEVRVGIDQNSASYDKTKCVGDGGDCGGSRAKRAGLPSDIAQEEVFEGRAHPPTGPLNYAVGKIHEGRLYLTPIDGLLPLTRPLTHMNNRRTAGNADKDIDEDQSATDSEAEGQPVRIKFARPETERQKKRREASAFHREKQIASDVWMHLELYNVIEDGLDEKLHSVFASHIERNGAAANLGSLVEQQDFRQLVLQTIIKKPVEKIDLKNCPETQLVIQRIKELLPFDLQVKAVLLKAFVISHTTLRQIFPPFPLERLVDEASRYAHLMRGNWVVHSEELFVKPASRAARIGSIDVALVKQLRAARDFALAMIEYGLTVSRDDLKAFFKLNVLDVDKVVSTFGALDVDGHTIRLKIGDCDADELFTNAPCAQLVCQHKDAWNRRCERLLIELTGGSSKE</sequence>
<evidence type="ECO:0000313" key="2">
    <source>
        <dbReference type="EMBL" id="CAJ0572668.1"/>
    </source>
</evidence>
<feature type="compositionally biased region" description="Basic and acidic residues" evidence="1">
    <location>
        <begin position="198"/>
        <end position="214"/>
    </location>
</feature>
<feature type="region of interest" description="Disordered" evidence="1">
    <location>
        <begin position="164"/>
        <end position="214"/>
    </location>
</feature>
<dbReference type="InterPro" id="IPR006886">
    <property type="entry name" value="RNA_pol_III_Rpc5"/>
</dbReference>
<protein>
    <recommendedName>
        <fullName evidence="4">DNA-directed RNA polymerase III subunit RPC5</fullName>
    </recommendedName>
</protein>
<dbReference type="Pfam" id="PF04801">
    <property type="entry name" value="RPC5"/>
    <property type="match status" value="1"/>
</dbReference>
<dbReference type="Proteomes" id="UP001177023">
    <property type="component" value="Unassembled WGS sequence"/>
</dbReference>
<dbReference type="GO" id="GO:0005666">
    <property type="term" value="C:RNA polymerase III complex"/>
    <property type="evidence" value="ECO:0007669"/>
    <property type="project" value="TreeGrafter"/>
</dbReference>
<dbReference type="PANTHER" id="PTHR12069:SF0">
    <property type="entry name" value="DNA-DIRECTED RNA POLYMERASE III SUBUNIT RPC5"/>
    <property type="match status" value="1"/>
</dbReference>
<gene>
    <name evidence="2" type="ORF">MSPICULIGERA_LOCUS11050</name>
</gene>